<gene>
    <name evidence="6" type="ORF">B2A_07678</name>
</gene>
<dbReference type="AlphaFoldDB" id="T1B582"/>
<dbReference type="InterPro" id="IPR009057">
    <property type="entry name" value="Homeodomain-like_sf"/>
</dbReference>
<dbReference type="SUPFAM" id="SSF46689">
    <property type="entry name" value="Homeodomain-like"/>
    <property type="match status" value="1"/>
</dbReference>
<feature type="compositionally biased region" description="Basic residues" evidence="4">
    <location>
        <begin position="129"/>
        <end position="140"/>
    </location>
</feature>
<dbReference type="PANTHER" id="PTHR46796:SF6">
    <property type="entry name" value="ARAC SUBFAMILY"/>
    <property type="match status" value="1"/>
</dbReference>
<evidence type="ECO:0000259" key="5">
    <source>
        <dbReference type="PROSITE" id="PS01124"/>
    </source>
</evidence>
<evidence type="ECO:0000256" key="2">
    <source>
        <dbReference type="ARBA" id="ARBA00023125"/>
    </source>
</evidence>
<dbReference type="GO" id="GO:0003700">
    <property type="term" value="F:DNA-binding transcription factor activity"/>
    <property type="evidence" value="ECO:0007669"/>
    <property type="project" value="InterPro"/>
</dbReference>
<accession>T1B582</accession>
<evidence type="ECO:0000256" key="4">
    <source>
        <dbReference type="SAM" id="MobiDB-lite"/>
    </source>
</evidence>
<protein>
    <submittedName>
        <fullName evidence="6">Transcriptional regulatory protein</fullName>
    </submittedName>
</protein>
<evidence type="ECO:0000256" key="3">
    <source>
        <dbReference type="ARBA" id="ARBA00023163"/>
    </source>
</evidence>
<dbReference type="SUPFAM" id="SSF57884">
    <property type="entry name" value="Ada DNA repair protein, N-terminal domain (N-Ada 10)"/>
    <property type="match status" value="1"/>
</dbReference>
<feature type="non-terminal residue" evidence="6">
    <location>
        <position position="1"/>
    </location>
</feature>
<keyword evidence="2" id="KW-0238">DNA-binding</keyword>
<feature type="region of interest" description="Disordered" evidence="4">
    <location>
        <begin position="119"/>
        <end position="140"/>
    </location>
</feature>
<dbReference type="SMART" id="SM00342">
    <property type="entry name" value="HTH_ARAC"/>
    <property type="match status" value="1"/>
</dbReference>
<dbReference type="PANTHER" id="PTHR46796">
    <property type="entry name" value="HTH-TYPE TRANSCRIPTIONAL ACTIVATOR RHAS-RELATED"/>
    <property type="match status" value="1"/>
</dbReference>
<dbReference type="GO" id="GO:0043565">
    <property type="term" value="F:sequence-specific DNA binding"/>
    <property type="evidence" value="ECO:0007669"/>
    <property type="project" value="InterPro"/>
</dbReference>
<dbReference type="Gene3D" id="1.10.10.60">
    <property type="entry name" value="Homeodomain-like"/>
    <property type="match status" value="1"/>
</dbReference>
<keyword evidence="1" id="KW-0805">Transcription regulation</keyword>
<name>T1B582_9ZZZZ</name>
<dbReference type="InterPro" id="IPR018060">
    <property type="entry name" value="HTH_AraC"/>
</dbReference>
<sequence length="140" mass="15573">AHAAGFRPCLRCRPETAPGTPAWLGTSAVVRRALRLIEDGALDRARIPQFAARVGLGARQLDRLFAQHLGASPLALAQTRRLHFAKHLIDGSDLPMTEVALAAGYGSLRRFNDALRKAYGRPPRELRRQRPRRPRRARSP</sequence>
<comment type="caution">
    <text evidence="6">The sequence shown here is derived from an EMBL/GenBank/DDBJ whole genome shotgun (WGS) entry which is preliminary data.</text>
</comment>
<organism evidence="6">
    <name type="scientific">mine drainage metagenome</name>
    <dbReference type="NCBI Taxonomy" id="410659"/>
    <lineage>
        <taxon>unclassified sequences</taxon>
        <taxon>metagenomes</taxon>
        <taxon>ecological metagenomes</taxon>
    </lineage>
</organism>
<dbReference type="PROSITE" id="PS01124">
    <property type="entry name" value="HTH_ARAC_FAMILY_2"/>
    <property type="match status" value="1"/>
</dbReference>
<reference evidence="6" key="2">
    <citation type="journal article" date="2014" name="ISME J.">
        <title>Microbial stratification in low pH oxic and suboxic macroscopic growths along an acid mine drainage.</title>
        <authorList>
            <person name="Mendez-Garcia C."/>
            <person name="Mesa V."/>
            <person name="Sprenger R.R."/>
            <person name="Richter M."/>
            <person name="Diez M.S."/>
            <person name="Solano J."/>
            <person name="Bargiela R."/>
            <person name="Golyshina O.V."/>
            <person name="Manteca A."/>
            <person name="Ramos J.L."/>
            <person name="Gallego J.R."/>
            <person name="Llorente I."/>
            <person name="Martins Dos Santos V.A."/>
            <person name="Jensen O.N."/>
            <person name="Pelaez A.I."/>
            <person name="Sanchez J."/>
            <person name="Ferrer M."/>
        </authorList>
    </citation>
    <scope>NUCLEOTIDE SEQUENCE</scope>
</reference>
<dbReference type="Pfam" id="PF12833">
    <property type="entry name" value="HTH_18"/>
    <property type="match status" value="1"/>
</dbReference>
<reference evidence="6" key="1">
    <citation type="submission" date="2013-08" db="EMBL/GenBank/DDBJ databases">
        <authorList>
            <person name="Mendez C."/>
            <person name="Richter M."/>
            <person name="Ferrer M."/>
            <person name="Sanchez J."/>
        </authorList>
    </citation>
    <scope>NUCLEOTIDE SEQUENCE</scope>
</reference>
<feature type="domain" description="HTH araC/xylS-type" evidence="5">
    <location>
        <begin position="31"/>
        <end position="129"/>
    </location>
</feature>
<dbReference type="EMBL" id="AUZZ01005508">
    <property type="protein sequence ID" value="EQD49480.1"/>
    <property type="molecule type" value="Genomic_DNA"/>
</dbReference>
<evidence type="ECO:0000313" key="6">
    <source>
        <dbReference type="EMBL" id="EQD49480.1"/>
    </source>
</evidence>
<dbReference type="InterPro" id="IPR050204">
    <property type="entry name" value="AraC_XylS_family_regulators"/>
</dbReference>
<feature type="compositionally biased region" description="Basic and acidic residues" evidence="4">
    <location>
        <begin position="119"/>
        <end position="128"/>
    </location>
</feature>
<evidence type="ECO:0000256" key="1">
    <source>
        <dbReference type="ARBA" id="ARBA00023015"/>
    </source>
</evidence>
<dbReference type="InterPro" id="IPR035451">
    <property type="entry name" value="Ada-like_dom_sf"/>
</dbReference>
<keyword evidence="3" id="KW-0804">Transcription</keyword>
<proteinExistence type="predicted"/>